<proteinExistence type="predicted"/>
<dbReference type="InterPro" id="IPR050564">
    <property type="entry name" value="F420-G6PD/mer"/>
</dbReference>
<organism evidence="3 4">
    <name type="scientific">Methanoculleus methanifontis</name>
    <dbReference type="NCBI Taxonomy" id="2584086"/>
    <lineage>
        <taxon>Archaea</taxon>
        <taxon>Methanobacteriati</taxon>
        <taxon>Methanobacteriota</taxon>
        <taxon>Stenosarchaea group</taxon>
        <taxon>Methanomicrobia</taxon>
        <taxon>Methanomicrobiales</taxon>
        <taxon>Methanomicrobiaceae</taxon>
        <taxon>Methanoculleus</taxon>
    </lineage>
</organism>
<dbReference type="Proteomes" id="UP001168423">
    <property type="component" value="Unassembled WGS sequence"/>
</dbReference>
<name>A0ABT8M1M5_9EURY</name>
<dbReference type="InterPro" id="IPR023907">
    <property type="entry name" value="Non-F420_Flavin_OxRdtase"/>
</dbReference>
<gene>
    <name evidence="3" type="ORF">FGW20_03620</name>
</gene>
<evidence type="ECO:0000313" key="4">
    <source>
        <dbReference type="Proteomes" id="UP001168423"/>
    </source>
</evidence>
<reference evidence="3" key="1">
    <citation type="submission" date="2019-05" db="EMBL/GenBank/DDBJ databases">
        <title>Isolation and characterization of methanogens from the cold seep sediment at Four-Way Closure Ridge.</title>
        <authorList>
            <person name="You Y.-T."/>
            <person name="Chen S.-C."/>
            <person name="Zhang W.-L."/>
            <person name="Lai M.-C."/>
        </authorList>
    </citation>
    <scope>NUCLEOTIDE SEQUENCE</scope>
    <source>
        <strain evidence="3">FWC-SCC3</strain>
    </source>
</reference>
<evidence type="ECO:0000259" key="2">
    <source>
        <dbReference type="Pfam" id="PF00296"/>
    </source>
</evidence>
<evidence type="ECO:0000256" key="1">
    <source>
        <dbReference type="ARBA" id="ARBA00023002"/>
    </source>
</evidence>
<dbReference type="NCBIfam" id="TIGR03557">
    <property type="entry name" value="F420_G6P_family"/>
    <property type="match status" value="1"/>
</dbReference>
<dbReference type="Gene3D" id="3.20.20.30">
    <property type="entry name" value="Luciferase-like domain"/>
    <property type="match status" value="1"/>
</dbReference>
<protein>
    <submittedName>
        <fullName evidence="3">TIGR03885 family FMN-dependent LLM class oxidoreductase</fullName>
        <ecNumber evidence="3">1.-.-.-</ecNumber>
    </submittedName>
</protein>
<keyword evidence="4" id="KW-1185">Reference proteome</keyword>
<dbReference type="Pfam" id="PF00296">
    <property type="entry name" value="Bac_luciferase"/>
    <property type="match status" value="1"/>
</dbReference>
<sequence length="323" mass="36034">MDRNRIGYYASHEQFGPGELLEHVKAAESAGFHSVLSSEHFHPWSERQGESGFAWSWLGAAMHATKKMPFGVITAPGYRYHPAVVAHAAATLAVMFPGRFWVSIGSGELLNEGIIGERWPGRGERNDRLLQCAGVMRDLWAGESVTRDGPVRVERARLYTRPPEPPLLLAAANACSTAEWVGGWADGLITLAKPLCRLAEIIDLFRRGGGEGKPVYLKLDIAYGRDDEEALQGAHDQWRNMMVGGGLITELRTPREFDAAGEFVRDKDLQERFLISADLDRHIERLQEFLDLGIDRIYLHNVTNDQTAFIEDFGREVLPAVGR</sequence>
<accession>A0ABT8M1M5</accession>
<dbReference type="InterPro" id="IPR036661">
    <property type="entry name" value="Luciferase-like_sf"/>
</dbReference>
<dbReference type="SUPFAM" id="SSF51679">
    <property type="entry name" value="Bacterial luciferase-like"/>
    <property type="match status" value="1"/>
</dbReference>
<dbReference type="CDD" id="cd01097">
    <property type="entry name" value="Tetrahydromethanopterin_reductase"/>
    <property type="match status" value="1"/>
</dbReference>
<dbReference type="InterPro" id="IPR019945">
    <property type="entry name" value="F420_G6P_DH-rel"/>
</dbReference>
<dbReference type="EMBL" id="VCYI01000003">
    <property type="protein sequence ID" value="MDN7012146.1"/>
    <property type="molecule type" value="Genomic_DNA"/>
</dbReference>
<dbReference type="NCBIfam" id="TIGR03885">
    <property type="entry name" value="flavin_revert"/>
    <property type="match status" value="1"/>
</dbReference>
<keyword evidence="1 3" id="KW-0560">Oxidoreductase</keyword>
<dbReference type="GO" id="GO:0016491">
    <property type="term" value="F:oxidoreductase activity"/>
    <property type="evidence" value="ECO:0007669"/>
    <property type="project" value="UniProtKB-KW"/>
</dbReference>
<feature type="domain" description="Luciferase-like" evidence="2">
    <location>
        <begin position="7"/>
        <end position="295"/>
    </location>
</feature>
<dbReference type="PANTHER" id="PTHR43244:SF1">
    <property type="entry name" value="5,10-METHYLENETETRAHYDROMETHANOPTERIN REDUCTASE"/>
    <property type="match status" value="1"/>
</dbReference>
<dbReference type="InterPro" id="IPR011251">
    <property type="entry name" value="Luciferase-like_dom"/>
</dbReference>
<comment type="caution">
    <text evidence="3">The sequence shown here is derived from an EMBL/GenBank/DDBJ whole genome shotgun (WGS) entry which is preliminary data.</text>
</comment>
<dbReference type="EC" id="1.-.-.-" evidence="3"/>
<dbReference type="RefSeq" id="WP_301676728.1">
    <property type="nucleotide sequence ID" value="NZ_VCYI01000003.1"/>
</dbReference>
<dbReference type="PANTHER" id="PTHR43244">
    <property type="match status" value="1"/>
</dbReference>
<evidence type="ECO:0000313" key="3">
    <source>
        <dbReference type="EMBL" id="MDN7012146.1"/>
    </source>
</evidence>